<gene>
    <name evidence="2" type="ORF">GLE_2521</name>
</gene>
<reference evidence="2 3" key="1">
    <citation type="submission" date="2015-11" db="EMBL/GenBank/DDBJ databases">
        <title>Genome sequences of Lysobacter enzymogenes strain C3 and Lysobacter antibioticus ATCC 29479.</title>
        <authorList>
            <person name="Kobayashi D.Y."/>
        </authorList>
    </citation>
    <scope>NUCLEOTIDE SEQUENCE [LARGE SCALE GENOMIC DNA]</scope>
    <source>
        <strain evidence="2 3">C3</strain>
    </source>
</reference>
<dbReference type="AlphaFoldDB" id="A0A0S2DHH2"/>
<protein>
    <submittedName>
        <fullName evidence="2">Uncharacterized protein</fullName>
    </submittedName>
</protein>
<evidence type="ECO:0000313" key="3">
    <source>
        <dbReference type="Proteomes" id="UP000061569"/>
    </source>
</evidence>
<dbReference type="STRING" id="69.GLE_2521"/>
<feature type="region of interest" description="Disordered" evidence="1">
    <location>
        <begin position="1"/>
        <end position="37"/>
    </location>
</feature>
<dbReference type="KEGG" id="lez:GLE_2521"/>
<name>A0A0S2DHH2_LYSEN</name>
<evidence type="ECO:0000256" key="1">
    <source>
        <dbReference type="SAM" id="MobiDB-lite"/>
    </source>
</evidence>
<dbReference type="EMBL" id="CP013140">
    <property type="protein sequence ID" value="ALN57870.1"/>
    <property type="molecule type" value="Genomic_DNA"/>
</dbReference>
<evidence type="ECO:0000313" key="2">
    <source>
        <dbReference type="EMBL" id="ALN57870.1"/>
    </source>
</evidence>
<dbReference type="Proteomes" id="UP000061569">
    <property type="component" value="Chromosome"/>
</dbReference>
<organism evidence="2 3">
    <name type="scientific">Lysobacter enzymogenes</name>
    <dbReference type="NCBI Taxonomy" id="69"/>
    <lineage>
        <taxon>Bacteria</taxon>
        <taxon>Pseudomonadati</taxon>
        <taxon>Pseudomonadota</taxon>
        <taxon>Gammaproteobacteria</taxon>
        <taxon>Lysobacterales</taxon>
        <taxon>Lysobacteraceae</taxon>
        <taxon>Lysobacter</taxon>
    </lineage>
</organism>
<accession>A0A0S2DHH2</accession>
<proteinExistence type="predicted"/>
<sequence length="37" mass="3996">MVRAGLIGAGSQATHAGIAGSGRHSSLPVRRRRWRRL</sequence>